<feature type="transmembrane region" description="Helical" evidence="1">
    <location>
        <begin position="330"/>
        <end position="350"/>
    </location>
</feature>
<evidence type="ECO:0000259" key="2">
    <source>
        <dbReference type="Pfam" id="PF04083"/>
    </source>
</evidence>
<keyword evidence="1" id="KW-0472">Membrane</keyword>
<dbReference type="Gene3D" id="3.40.50.1820">
    <property type="entry name" value="alpha/beta hydrolase"/>
    <property type="match status" value="1"/>
</dbReference>
<accession>A0A067QDI3</accession>
<evidence type="ECO:0000256" key="1">
    <source>
        <dbReference type="SAM" id="Phobius"/>
    </source>
</evidence>
<gene>
    <name evidence="3" type="ORF">JAAARDRAFT_168018</name>
</gene>
<feature type="domain" description="Partial AB-hydrolase lipase" evidence="2">
    <location>
        <begin position="114"/>
        <end position="176"/>
    </location>
</feature>
<dbReference type="AlphaFoldDB" id="A0A067QDI3"/>
<keyword evidence="4" id="KW-1185">Reference proteome</keyword>
<keyword evidence="1" id="KW-1133">Transmembrane helix</keyword>
<dbReference type="OrthoDB" id="9974421at2759"/>
<evidence type="ECO:0000313" key="3">
    <source>
        <dbReference type="EMBL" id="KDQ65123.1"/>
    </source>
</evidence>
<dbReference type="PANTHER" id="PTHR11005">
    <property type="entry name" value="LYSOSOMAL ACID LIPASE-RELATED"/>
    <property type="match status" value="1"/>
</dbReference>
<dbReference type="Pfam" id="PF04083">
    <property type="entry name" value="Abhydro_lipase"/>
    <property type="match status" value="1"/>
</dbReference>
<sequence length="478" mass="55310">MSTPLKRPNPVSYGTIDDLQSLIQPNADTAPRDTPVTIQLYPDANSPISHPRRLHRYALPLLSTIVSTMFLLLVVAWATIASFPVLVLKWWNHKEESYTWDHERHKGEEIVKDVQYYARQVGFEIVDEQAETDDGYFLRIHRVVNPRRPISDEDRGGYPVLILHGLFQSSGAFITSEERSLAFWLSENGGYQVFLGNTRGVFQMGHKQFDYDDPQFWDWTIQDLAMYDLPALVEWVCNATGYDKIAFIGHSQGNGLAFLTLSQDLRPDIGDKLSCFIALAPAVYAGPLTNGFPFNLLGRVDWNSWQQIFGIHDFIPVMRYSYDWVPARPFAAVGYIMFAYLFAWTDANWLKRRKVKVFRFTPTPVSSASIFWWCGKGGFAQRKCTLEERVPRWFDQRFPPLLIYYGGRDFLVDTENLLERLRKHEEHVRLLKVVKLDEAEHCDFYLAASAVEWCFHSILEDIERTRIDSTDNSYMDMA</sequence>
<dbReference type="EMBL" id="KL197709">
    <property type="protein sequence ID" value="KDQ65123.1"/>
    <property type="molecule type" value="Genomic_DNA"/>
</dbReference>
<proteinExistence type="predicted"/>
<reference evidence="4" key="1">
    <citation type="journal article" date="2014" name="Proc. Natl. Acad. Sci. U.S.A.">
        <title>Extensive sampling of basidiomycete genomes demonstrates inadequacy of the white-rot/brown-rot paradigm for wood decay fungi.</title>
        <authorList>
            <person name="Riley R."/>
            <person name="Salamov A.A."/>
            <person name="Brown D.W."/>
            <person name="Nagy L.G."/>
            <person name="Floudas D."/>
            <person name="Held B.W."/>
            <person name="Levasseur A."/>
            <person name="Lombard V."/>
            <person name="Morin E."/>
            <person name="Otillar R."/>
            <person name="Lindquist E.A."/>
            <person name="Sun H."/>
            <person name="LaButti K.M."/>
            <person name="Schmutz J."/>
            <person name="Jabbour D."/>
            <person name="Luo H."/>
            <person name="Baker S.E."/>
            <person name="Pisabarro A.G."/>
            <person name="Walton J.D."/>
            <person name="Blanchette R.A."/>
            <person name="Henrissat B."/>
            <person name="Martin F."/>
            <person name="Cullen D."/>
            <person name="Hibbett D.S."/>
            <person name="Grigoriev I.V."/>
        </authorList>
    </citation>
    <scope>NUCLEOTIDE SEQUENCE [LARGE SCALE GENOMIC DNA]</scope>
    <source>
        <strain evidence="4">MUCL 33604</strain>
    </source>
</reference>
<dbReference type="STRING" id="933084.A0A067QDI3"/>
<keyword evidence="1" id="KW-0812">Transmembrane</keyword>
<feature type="transmembrane region" description="Helical" evidence="1">
    <location>
        <begin position="57"/>
        <end position="80"/>
    </location>
</feature>
<dbReference type="Proteomes" id="UP000027265">
    <property type="component" value="Unassembled WGS sequence"/>
</dbReference>
<dbReference type="InterPro" id="IPR006693">
    <property type="entry name" value="AB_hydrolase_lipase"/>
</dbReference>
<organism evidence="3 4">
    <name type="scientific">Jaapia argillacea MUCL 33604</name>
    <dbReference type="NCBI Taxonomy" id="933084"/>
    <lineage>
        <taxon>Eukaryota</taxon>
        <taxon>Fungi</taxon>
        <taxon>Dikarya</taxon>
        <taxon>Basidiomycota</taxon>
        <taxon>Agaricomycotina</taxon>
        <taxon>Agaricomycetes</taxon>
        <taxon>Agaricomycetidae</taxon>
        <taxon>Jaapiales</taxon>
        <taxon>Jaapiaceae</taxon>
        <taxon>Jaapia</taxon>
    </lineage>
</organism>
<dbReference type="SUPFAM" id="SSF53474">
    <property type="entry name" value="alpha/beta-Hydrolases"/>
    <property type="match status" value="1"/>
</dbReference>
<dbReference type="HOGENOM" id="CLU_024238_1_0_1"/>
<name>A0A067QDI3_9AGAM</name>
<evidence type="ECO:0000313" key="4">
    <source>
        <dbReference type="Proteomes" id="UP000027265"/>
    </source>
</evidence>
<dbReference type="InterPro" id="IPR029058">
    <property type="entry name" value="AB_hydrolase_fold"/>
</dbReference>
<protein>
    <recommendedName>
        <fullName evidence="2">Partial AB-hydrolase lipase domain-containing protein</fullName>
    </recommendedName>
</protein>
<dbReference type="InParanoid" id="A0A067QDI3"/>
<dbReference type="GO" id="GO:0006629">
    <property type="term" value="P:lipid metabolic process"/>
    <property type="evidence" value="ECO:0007669"/>
    <property type="project" value="InterPro"/>
</dbReference>